<feature type="compositionally biased region" description="Low complexity" evidence="14">
    <location>
        <begin position="455"/>
        <end position="474"/>
    </location>
</feature>
<keyword evidence="8 13" id="KW-0460">Magnesium</keyword>
<dbReference type="SUPFAM" id="SSF47807">
    <property type="entry name" value="5' to 3' exonuclease, C-terminal subdomain"/>
    <property type="match status" value="1"/>
</dbReference>
<dbReference type="SUPFAM" id="SSF88723">
    <property type="entry name" value="PIN domain-like"/>
    <property type="match status" value="1"/>
</dbReference>
<comment type="similarity">
    <text evidence="2 13">Belongs to the XPG/RAD2 endonuclease family. EXO1 subfamily.</text>
</comment>
<keyword evidence="6 13" id="KW-0378">Hydrolase</keyword>
<evidence type="ECO:0000256" key="7">
    <source>
        <dbReference type="ARBA" id="ARBA00022839"/>
    </source>
</evidence>
<feature type="domain" description="XPG N-terminal" evidence="16">
    <location>
        <begin position="1"/>
        <end position="99"/>
    </location>
</feature>
<dbReference type="PANTHER" id="PTHR11081:SF8">
    <property type="entry name" value="EXONUCLEASE 1"/>
    <property type="match status" value="1"/>
</dbReference>
<keyword evidence="12 13" id="KW-0539">Nucleus</keyword>
<dbReference type="PANTHER" id="PTHR11081">
    <property type="entry name" value="FLAP ENDONUCLEASE FAMILY MEMBER"/>
    <property type="match status" value="1"/>
</dbReference>
<accession>A0AAD5KCM9</accession>
<dbReference type="CDD" id="cd09857">
    <property type="entry name" value="PIN_EXO1"/>
    <property type="match status" value="1"/>
</dbReference>
<keyword evidence="18" id="KW-1185">Reference proteome</keyword>
<feature type="region of interest" description="Disordered" evidence="14">
    <location>
        <begin position="453"/>
        <end position="482"/>
    </location>
</feature>
<sequence>MGISGFIQTVKSVHEPMHINEYAGKTVAVDGNVWLHKGAFSCSRELALQEETTRYVDYFMRQVSLLEFNKVIPYIVFDGEPLPIKSATVQERRRRRTEALTKGKELLKQGKSQEATECFQQSIHVTPHMIKQVIKALKAKKIQHVIAPYEADAQLTYLMNTNKVDAVITEDSDLLVFGCHTVIFKMNQYGEGIRIQQKNLSTTKEIDLQGWDQTKIRHMCILSGCDYLGSLPGIGLKSAHKLLVKFRTIDSVLRHLRFQGKMKLAPDYEYHFKRADYAFLYQYVYDADVKKCVTLHTLPAGVQPEKLDYLGDNSNNNNSTTASSGANLQPTTHDQVKFYSLSNKENIPPWAHFDNKPSPTPSQHKPEASQPGINGGLRSVTNVLQPIRTEKRSSLTSLSQSKLQHHSSITAKELFKVFNHPQKQPPATTTTTTTKIRTHADIASAFQRQRFKNASSPTLTTSTSTSSCSLNTLSENHSSENQPIISTTTKSTRMTKSNTFMNSLSKREADRPIPDEKSIKRRTVLKPALSNISNTTSSSTTFV</sequence>
<dbReference type="InterPro" id="IPR006084">
    <property type="entry name" value="XPG/Rad2"/>
</dbReference>
<keyword evidence="5 13" id="KW-0227">DNA damage</keyword>
<keyword evidence="4 13" id="KW-0479">Metal-binding</keyword>
<keyword evidence="9 13" id="KW-0267">Excision nuclease</keyword>
<keyword evidence="10 13" id="KW-0238">DNA-binding</keyword>
<feature type="domain" description="XPG-I" evidence="15">
    <location>
        <begin position="138"/>
        <end position="208"/>
    </location>
</feature>
<dbReference type="Gene3D" id="1.10.150.20">
    <property type="entry name" value="5' to 3' exonuclease, C-terminal subdomain"/>
    <property type="match status" value="1"/>
</dbReference>
<name>A0AAD5KCM9_9FUNG</name>
<evidence type="ECO:0000313" key="18">
    <source>
        <dbReference type="Proteomes" id="UP001209540"/>
    </source>
</evidence>
<dbReference type="AlphaFoldDB" id="A0AAD5KCM9"/>
<dbReference type="InterPro" id="IPR008918">
    <property type="entry name" value="HhH2"/>
</dbReference>
<keyword evidence="7 13" id="KW-0269">Exonuclease</keyword>
<dbReference type="SMART" id="SM00484">
    <property type="entry name" value="XPGI"/>
    <property type="match status" value="1"/>
</dbReference>
<feature type="region of interest" description="Disordered" evidence="14">
    <location>
        <begin position="349"/>
        <end position="378"/>
    </location>
</feature>
<organism evidence="17 18">
    <name type="scientific">Phascolomyces articulosus</name>
    <dbReference type="NCBI Taxonomy" id="60185"/>
    <lineage>
        <taxon>Eukaryota</taxon>
        <taxon>Fungi</taxon>
        <taxon>Fungi incertae sedis</taxon>
        <taxon>Mucoromycota</taxon>
        <taxon>Mucoromycotina</taxon>
        <taxon>Mucoromycetes</taxon>
        <taxon>Mucorales</taxon>
        <taxon>Lichtheimiaceae</taxon>
        <taxon>Phascolomyces</taxon>
    </lineage>
</organism>
<feature type="region of interest" description="Disordered" evidence="14">
    <location>
        <begin position="309"/>
        <end position="329"/>
    </location>
</feature>
<dbReference type="GO" id="GO:0003677">
    <property type="term" value="F:DNA binding"/>
    <property type="evidence" value="ECO:0007669"/>
    <property type="project" value="UniProtKB-UniRule"/>
</dbReference>
<feature type="compositionally biased region" description="Low complexity" evidence="14">
    <location>
        <begin position="313"/>
        <end position="327"/>
    </location>
</feature>
<dbReference type="InterPro" id="IPR006085">
    <property type="entry name" value="XPG_DNA_repair_N"/>
</dbReference>
<dbReference type="GO" id="GO:0046872">
    <property type="term" value="F:metal ion binding"/>
    <property type="evidence" value="ECO:0007669"/>
    <property type="project" value="UniProtKB-UniRule"/>
</dbReference>
<dbReference type="Proteomes" id="UP001209540">
    <property type="component" value="Unassembled WGS sequence"/>
</dbReference>
<evidence type="ECO:0000256" key="9">
    <source>
        <dbReference type="ARBA" id="ARBA00022881"/>
    </source>
</evidence>
<evidence type="ECO:0000256" key="4">
    <source>
        <dbReference type="ARBA" id="ARBA00022723"/>
    </source>
</evidence>
<evidence type="ECO:0000256" key="5">
    <source>
        <dbReference type="ARBA" id="ARBA00022763"/>
    </source>
</evidence>
<dbReference type="GO" id="GO:0006298">
    <property type="term" value="P:mismatch repair"/>
    <property type="evidence" value="ECO:0007669"/>
    <property type="project" value="TreeGrafter"/>
</dbReference>
<keyword evidence="13" id="KW-0228">DNA excision</keyword>
<dbReference type="EC" id="3.1.-.-" evidence="13"/>
<comment type="caution">
    <text evidence="17">The sequence shown here is derived from an EMBL/GenBank/DDBJ whole genome shotgun (WGS) entry which is preliminary data.</text>
</comment>
<dbReference type="SMART" id="SM00485">
    <property type="entry name" value="XPGN"/>
    <property type="match status" value="1"/>
</dbReference>
<dbReference type="InterPro" id="IPR036279">
    <property type="entry name" value="5-3_exonuclease_C_sf"/>
</dbReference>
<evidence type="ECO:0000256" key="14">
    <source>
        <dbReference type="SAM" id="MobiDB-lite"/>
    </source>
</evidence>
<proteinExistence type="inferred from homology"/>
<dbReference type="PRINTS" id="PR00853">
    <property type="entry name" value="XPGRADSUPER"/>
</dbReference>
<evidence type="ECO:0000313" key="17">
    <source>
        <dbReference type="EMBL" id="KAI9267900.1"/>
    </source>
</evidence>
<evidence type="ECO:0000256" key="13">
    <source>
        <dbReference type="RuleBase" id="RU910737"/>
    </source>
</evidence>
<gene>
    <name evidence="17" type="ORF">BDA99DRAFT_504298</name>
</gene>
<comment type="cofactor">
    <cofactor evidence="13">
        <name>Mg(2+)</name>
        <dbReference type="ChEBI" id="CHEBI:18420"/>
    </cofactor>
    <text evidence="13">Binds 2 magnesium ions per subunit. They probably participate in the reaction catalyzed by the enzyme. May bind an additional third magnesium ion after substrate binding.</text>
</comment>
<evidence type="ECO:0000256" key="12">
    <source>
        <dbReference type="ARBA" id="ARBA00023242"/>
    </source>
</evidence>
<evidence type="ECO:0000256" key="10">
    <source>
        <dbReference type="ARBA" id="ARBA00023125"/>
    </source>
</evidence>
<keyword evidence="3 13" id="KW-0540">Nuclease</keyword>
<dbReference type="GO" id="GO:0005634">
    <property type="term" value="C:nucleus"/>
    <property type="evidence" value="ECO:0007669"/>
    <property type="project" value="UniProtKB-SubCell"/>
</dbReference>
<protein>
    <recommendedName>
        <fullName evidence="13">Exonuclease 1</fullName>
        <ecNumber evidence="13">3.1.-.-</ecNumber>
    </recommendedName>
</protein>
<dbReference type="GO" id="GO:0035312">
    <property type="term" value="F:5'-3' DNA exonuclease activity"/>
    <property type="evidence" value="ECO:0007669"/>
    <property type="project" value="UniProtKB-UniRule"/>
</dbReference>
<dbReference type="FunFam" id="3.40.50.1010:FF:000002">
    <property type="entry name" value="Exonuclease 1, putative"/>
    <property type="match status" value="1"/>
</dbReference>
<evidence type="ECO:0000256" key="6">
    <source>
        <dbReference type="ARBA" id="ARBA00022801"/>
    </source>
</evidence>
<evidence type="ECO:0000259" key="16">
    <source>
        <dbReference type="SMART" id="SM00485"/>
    </source>
</evidence>
<dbReference type="InterPro" id="IPR044752">
    <property type="entry name" value="PIN-like_EXO1"/>
</dbReference>
<keyword evidence="11 13" id="KW-0234">DNA repair</keyword>
<evidence type="ECO:0000259" key="15">
    <source>
        <dbReference type="SMART" id="SM00484"/>
    </source>
</evidence>
<dbReference type="SMART" id="SM00279">
    <property type="entry name" value="HhH2"/>
    <property type="match status" value="1"/>
</dbReference>
<dbReference type="FunFam" id="1.10.150.20:FF:000011">
    <property type="entry name" value="exonuclease 1"/>
    <property type="match status" value="1"/>
</dbReference>
<evidence type="ECO:0000256" key="1">
    <source>
        <dbReference type="ARBA" id="ARBA00004123"/>
    </source>
</evidence>
<dbReference type="Pfam" id="PF00867">
    <property type="entry name" value="XPG_I"/>
    <property type="match status" value="1"/>
</dbReference>
<evidence type="ECO:0000256" key="8">
    <source>
        <dbReference type="ARBA" id="ARBA00022842"/>
    </source>
</evidence>
<dbReference type="InterPro" id="IPR006086">
    <property type="entry name" value="XPG-I_dom"/>
</dbReference>
<comment type="function">
    <text evidence="13">5'-&gt;3' double-stranded DNA exonuclease which may also possess a cryptic 3'-&gt;5' double-stranded DNA exonuclease activity. Functions in DNA mismatch repair.</text>
</comment>
<dbReference type="CDD" id="cd09908">
    <property type="entry name" value="H3TH_EXO1"/>
    <property type="match status" value="1"/>
</dbReference>
<comment type="subcellular location">
    <subcellularLocation>
        <location evidence="1 13">Nucleus</location>
    </subcellularLocation>
</comment>
<dbReference type="GO" id="GO:0017108">
    <property type="term" value="F:5'-flap endonuclease activity"/>
    <property type="evidence" value="ECO:0007669"/>
    <property type="project" value="TreeGrafter"/>
</dbReference>
<dbReference type="Gene3D" id="3.40.50.1010">
    <property type="entry name" value="5'-nuclease"/>
    <property type="match status" value="1"/>
</dbReference>
<evidence type="ECO:0000256" key="11">
    <source>
        <dbReference type="ARBA" id="ARBA00023204"/>
    </source>
</evidence>
<evidence type="ECO:0000256" key="3">
    <source>
        <dbReference type="ARBA" id="ARBA00022722"/>
    </source>
</evidence>
<reference evidence="17" key="2">
    <citation type="submission" date="2023-02" db="EMBL/GenBank/DDBJ databases">
        <authorList>
            <consortium name="DOE Joint Genome Institute"/>
            <person name="Mondo S.J."/>
            <person name="Chang Y."/>
            <person name="Wang Y."/>
            <person name="Ahrendt S."/>
            <person name="Andreopoulos W."/>
            <person name="Barry K."/>
            <person name="Beard J."/>
            <person name="Benny G.L."/>
            <person name="Blankenship S."/>
            <person name="Bonito G."/>
            <person name="Cuomo C."/>
            <person name="Desiro A."/>
            <person name="Gervers K.A."/>
            <person name="Hundley H."/>
            <person name="Kuo A."/>
            <person name="LaButti K."/>
            <person name="Lang B.F."/>
            <person name="Lipzen A."/>
            <person name="O'Donnell K."/>
            <person name="Pangilinan J."/>
            <person name="Reynolds N."/>
            <person name="Sandor L."/>
            <person name="Smith M.W."/>
            <person name="Tsang A."/>
            <person name="Grigoriev I.V."/>
            <person name="Stajich J.E."/>
            <person name="Spatafora J.W."/>
        </authorList>
    </citation>
    <scope>NUCLEOTIDE SEQUENCE</scope>
    <source>
        <strain evidence="17">RSA 2281</strain>
    </source>
</reference>
<dbReference type="EMBL" id="JAIXMP010000009">
    <property type="protein sequence ID" value="KAI9267900.1"/>
    <property type="molecule type" value="Genomic_DNA"/>
</dbReference>
<dbReference type="GO" id="GO:0006310">
    <property type="term" value="P:DNA recombination"/>
    <property type="evidence" value="ECO:0007669"/>
    <property type="project" value="TreeGrafter"/>
</dbReference>
<dbReference type="Pfam" id="PF00752">
    <property type="entry name" value="XPG_N"/>
    <property type="match status" value="1"/>
</dbReference>
<reference evidence="17" key="1">
    <citation type="journal article" date="2022" name="IScience">
        <title>Evolution of zygomycete secretomes and the origins of terrestrial fungal ecologies.</title>
        <authorList>
            <person name="Chang Y."/>
            <person name="Wang Y."/>
            <person name="Mondo S."/>
            <person name="Ahrendt S."/>
            <person name="Andreopoulos W."/>
            <person name="Barry K."/>
            <person name="Beard J."/>
            <person name="Benny G.L."/>
            <person name="Blankenship S."/>
            <person name="Bonito G."/>
            <person name="Cuomo C."/>
            <person name="Desiro A."/>
            <person name="Gervers K.A."/>
            <person name="Hundley H."/>
            <person name="Kuo A."/>
            <person name="LaButti K."/>
            <person name="Lang B.F."/>
            <person name="Lipzen A."/>
            <person name="O'Donnell K."/>
            <person name="Pangilinan J."/>
            <person name="Reynolds N."/>
            <person name="Sandor L."/>
            <person name="Smith M.E."/>
            <person name="Tsang A."/>
            <person name="Grigoriev I.V."/>
            <person name="Stajich J.E."/>
            <person name="Spatafora J.W."/>
        </authorList>
    </citation>
    <scope>NUCLEOTIDE SEQUENCE</scope>
    <source>
        <strain evidence="17">RSA 2281</strain>
    </source>
</reference>
<evidence type="ECO:0000256" key="2">
    <source>
        <dbReference type="ARBA" id="ARBA00010563"/>
    </source>
</evidence>
<dbReference type="InterPro" id="IPR029060">
    <property type="entry name" value="PIN-like_dom_sf"/>
</dbReference>
<dbReference type="InterPro" id="IPR037315">
    <property type="entry name" value="EXO1_H3TH"/>
</dbReference>